<dbReference type="EMBL" id="JBHUFW010000004">
    <property type="protein sequence ID" value="MFD1862380.1"/>
    <property type="molecule type" value="Genomic_DNA"/>
</dbReference>
<dbReference type="InterPro" id="IPR013752">
    <property type="entry name" value="KPA_reductase"/>
</dbReference>
<dbReference type="InterPro" id="IPR013328">
    <property type="entry name" value="6PGD_dom2"/>
</dbReference>
<protein>
    <recommendedName>
        <fullName evidence="5 11">2-dehydropantoate 2-reductase</fullName>
        <ecNumber evidence="4 11">1.1.1.169</ecNumber>
    </recommendedName>
    <alternativeName>
        <fullName evidence="9 11">Ketopantoate reductase</fullName>
    </alternativeName>
</protein>
<comment type="pathway">
    <text evidence="2 11">Cofactor biosynthesis; (R)-pantothenate biosynthesis; (R)-pantoate from 3-methyl-2-oxobutanoate: step 2/2.</text>
</comment>
<evidence type="ECO:0000259" key="13">
    <source>
        <dbReference type="Pfam" id="PF08546"/>
    </source>
</evidence>
<evidence type="ECO:0000256" key="7">
    <source>
        <dbReference type="ARBA" id="ARBA00022857"/>
    </source>
</evidence>
<comment type="caution">
    <text evidence="14">The sequence shown here is derived from an EMBL/GenBank/DDBJ whole genome shotgun (WGS) entry which is preliminary data.</text>
</comment>
<comment type="catalytic activity">
    <reaction evidence="10 11">
        <text>(R)-pantoate + NADP(+) = 2-dehydropantoate + NADPH + H(+)</text>
        <dbReference type="Rhea" id="RHEA:16233"/>
        <dbReference type="ChEBI" id="CHEBI:11561"/>
        <dbReference type="ChEBI" id="CHEBI:15378"/>
        <dbReference type="ChEBI" id="CHEBI:15980"/>
        <dbReference type="ChEBI" id="CHEBI:57783"/>
        <dbReference type="ChEBI" id="CHEBI:58349"/>
        <dbReference type="EC" id="1.1.1.169"/>
    </reaction>
</comment>
<dbReference type="NCBIfam" id="TIGR00745">
    <property type="entry name" value="apbA_panE"/>
    <property type="match status" value="1"/>
</dbReference>
<evidence type="ECO:0000256" key="8">
    <source>
        <dbReference type="ARBA" id="ARBA00023002"/>
    </source>
</evidence>
<keyword evidence="7 11" id="KW-0521">NADP</keyword>
<dbReference type="PANTHER" id="PTHR43765">
    <property type="entry name" value="2-DEHYDROPANTOATE 2-REDUCTASE-RELATED"/>
    <property type="match status" value="1"/>
</dbReference>
<evidence type="ECO:0000256" key="3">
    <source>
        <dbReference type="ARBA" id="ARBA00007870"/>
    </source>
</evidence>
<name>A0ABW4QFK2_9BACL</name>
<evidence type="ECO:0000259" key="12">
    <source>
        <dbReference type="Pfam" id="PF02558"/>
    </source>
</evidence>
<comment type="function">
    <text evidence="1 11">Catalyzes the NADPH-dependent reduction of ketopantoate into pantoic acid.</text>
</comment>
<accession>A0ABW4QFK2</accession>
<organism evidence="14 15">
    <name type="scientific">Planococcus chinensis</name>
    <dbReference type="NCBI Taxonomy" id="272917"/>
    <lineage>
        <taxon>Bacteria</taxon>
        <taxon>Bacillati</taxon>
        <taxon>Bacillota</taxon>
        <taxon>Bacilli</taxon>
        <taxon>Bacillales</taxon>
        <taxon>Caryophanaceae</taxon>
        <taxon>Planococcus</taxon>
    </lineage>
</organism>
<dbReference type="EC" id="1.1.1.169" evidence="4 11"/>
<dbReference type="Gene3D" id="3.40.50.720">
    <property type="entry name" value="NAD(P)-binding Rossmann-like Domain"/>
    <property type="match status" value="1"/>
</dbReference>
<evidence type="ECO:0000256" key="5">
    <source>
        <dbReference type="ARBA" id="ARBA00019465"/>
    </source>
</evidence>
<dbReference type="RefSeq" id="WP_204892580.1">
    <property type="nucleotide sequence ID" value="NZ_JBHUFW010000004.1"/>
</dbReference>
<evidence type="ECO:0000256" key="1">
    <source>
        <dbReference type="ARBA" id="ARBA00002919"/>
    </source>
</evidence>
<reference evidence="15" key="1">
    <citation type="journal article" date="2019" name="Int. J. Syst. Evol. Microbiol.">
        <title>The Global Catalogue of Microorganisms (GCM) 10K type strain sequencing project: providing services to taxonomists for standard genome sequencing and annotation.</title>
        <authorList>
            <consortium name="The Broad Institute Genomics Platform"/>
            <consortium name="The Broad Institute Genome Sequencing Center for Infectious Disease"/>
            <person name="Wu L."/>
            <person name="Ma J."/>
        </authorList>
    </citation>
    <scope>NUCLEOTIDE SEQUENCE [LARGE SCALE GENOMIC DNA]</scope>
    <source>
        <strain evidence="15">CGMCC 1.15475</strain>
    </source>
</reference>
<evidence type="ECO:0000313" key="14">
    <source>
        <dbReference type="EMBL" id="MFD1862380.1"/>
    </source>
</evidence>
<evidence type="ECO:0000313" key="15">
    <source>
        <dbReference type="Proteomes" id="UP001597273"/>
    </source>
</evidence>
<sequence>MEFAVIGAGAVGMLMACLLKDAGADVKVVAHSKEQADLINEQGIKKDRAFYMVEAQTGLEGIPEDAILLLAVKYDALEELLAALNVHCSKNPIVFLQNGMMHLDYLKGMPQPNIAAGSVEHGVLKTGANEIRHTGDGVVKFALLRGEERFFLPLLQLRALKSEWHDDADRMLFRKVLLNSIINPLTALMGIKNGELLVNPSAYELLKDLYTELYRAFPEIEDLLPFEEVTALCASTAENTSSMLSDRLEGRKMELDTIVLYTLQRAPAELPLLKAFYHILKSAEV</sequence>
<evidence type="ECO:0000256" key="4">
    <source>
        <dbReference type="ARBA" id="ARBA00013014"/>
    </source>
</evidence>
<evidence type="ECO:0000256" key="10">
    <source>
        <dbReference type="ARBA" id="ARBA00048793"/>
    </source>
</evidence>
<feature type="domain" description="Ketopantoate reductase C-terminal" evidence="13">
    <location>
        <begin position="169"/>
        <end position="282"/>
    </location>
</feature>
<evidence type="ECO:0000256" key="6">
    <source>
        <dbReference type="ARBA" id="ARBA00022655"/>
    </source>
</evidence>
<keyword evidence="8 11" id="KW-0560">Oxidoreductase</keyword>
<dbReference type="Pfam" id="PF08546">
    <property type="entry name" value="ApbA_C"/>
    <property type="match status" value="1"/>
</dbReference>
<dbReference type="SUPFAM" id="SSF51735">
    <property type="entry name" value="NAD(P)-binding Rossmann-fold domains"/>
    <property type="match status" value="1"/>
</dbReference>
<keyword evidence="6 11" id="KW-0566">Pantothenate biosynthesis</keyword>
<comment type="similarity">
    <text evidence="3 11">Belongs to the ketopantoate reductase family.</text>
</comment>
<dbReference type="Proteomes" id="UP001597273">
    <property type="component" value="Unassembled WGS sequence"/>
</dbReference>
<dbReference type="Pfam" id="PF02558">
    <property type="entry name" value="ApbA"/>
    <property type="match status" value="1"/>
</dbReference>
<dbReference type="Gene3D" id="1.10.1040.10">
    <property type="entry name" value="N-(1-d-carboxylethyl)-l-norvaline Dehydrogenase, domain 2"/>
    <property type="match status" value="1"/>
</dbReference>
<dbReference type="InterPro" id="IPR003710">
    <property type="entry name" value="ApbA"/>
</dbReference>
<dbReference type="SUPFAM" id="SSF48179">
    <property type="entry name" value="6-phosphogluconate dehydrogenase C-terminal domain-like"/>
    <property type="match status" value="1"/>
</dbReference>
<dbReference type="InterPro" id="IPR008927">
    <property type="entry name" value="6-PGluconate_DH-like_C_sf"/>
</dbReference>
<evidence type="ECO:0000256" key="9">
    <source>
        <dbReference type="ARBA" id="ARBA00032024"/>
    </source>
</evidence>
<dbReference type="PANTHER" id="PTHR43765:SF2">
    <property type="entry name" value="2-DEHYDROPANTOATE 2-REDUCTASE"/>
    <property type="match status" value="1"/>
</dbReference>
<evidence type="ECO:0000256" key="11">
    <source>
        <dbReference type="RuleBase" id="RU362068"/>
    </source>
</evidence>
<dbReference type="InterPro" id="IPR050838">
    <property type="entry name" value="Ketopantoate_reductase"/>
</dbReference>
<dbReference type="InterPro" id="IPR036291">
    <property type="entry name" value="NAD(P)-bd_dom_sf"/>
</dbReference>
<evidence type="ECO:0000256" key="2">
    <source>
        <dbReference type="ARBA" id="ARBA00004994"/>
    </source>
</evidence>
<dbReference type="InterPro" id="IPR013332">
    <property type="entry name" value="KPR_N"/>
</dbReference>
<proteinExistence type="inferred from homology"/>
<gene>
    <name evidence="14" type="ORF">ACFSDB_05535</name>
</gene>
<keyword evidence="15" id="KW-1185">Reference proteome</keyword>
<feature type="domain" description="Ketopantoate reductase N-terminal" evidence="12">
    <location>
        <begin position="4"/>
        <end position="143"/>
    </location>
</feature>